<comment type="caution">
    <text evidence="1">The sequence shown here is derived from an EMBL/GenBank/DDBJ whole genome shotgun (WGS) entry which is preliminary data.</text>
</comment>
<dbReference type="SFLD" id="SFLDS00003">
    <property type="entry name" value="Haloacid_Dehalogenase"/>
    <property type="match status" value="1"/>
</dbReference>
<dbReference type="InterPro" id="IPR023214">
    <property type="entry name" value="HAD_sf"/>
</dbReference>
<dbReference type="Gene3D" id="3.40.50.1000">
    <property type="entry name" value="HAD superfamily/HAD-like"/>
    <property type="match status" value="1"/>
</dbReference>
<dbReference type="AlphaFoldDB" id="A0A916Q7N3"/>
<dbReference type="SUPFAM" id="SSF56784">
    <property type="entry name" value="HAD-like"/>
    <property type="match status" value="1"/>
</dbReference>
<proteinExistence type="predicted"/>
<dbReference type="SFLD" id="SFLDG01135">
    <property type="entry name" value="C1.5.6:_HAD__Beta-PGM__Phospha"/>
    <property type="match status" value="1"/>
</dbReference>
<dbReference type="Gene3D" id="1.10.150.240">
    <property type="entry name" value="Putative phosphatase, domain 2"/>
    <property type="match status" value="1"/>
</dbReference>
<dbReference type="PRINTS" id="PR00413">
    <property type="entry name" value="HADHALOGNASE"/>
</dbReference>
<dbReference type="PANTHER" id="PTHR18901">
    <property type="entry name" value="2-DEOXYGLUCOSE-6-PHOSPHATE PHOSPHATASE 2"/>
    <property type="match status" value="1"/>
</dbReference>
<dbReference type="Proteomes" id="UP000613208">
    <property type="component" value="Unassembled WGS sequence"/>
</dbReference>
<dbReference type="RefSeq" id="WP_201311610.1">
    <property type="nucleotide sequence ID" value="NZ_BLYI01000047.1"/>
</dbReference>
<dbReference type="InterPro" id="IPR006439">
    <property type="entry name" value="HAD-SF_hydro_IA"/>
</dbReference>
<dbReference type="InterPro" id="IPR023198">
    <property type="entry name" value="PGP-like_dom2"/>
</dbReference>
<dbReference type="NCBIfam" id="TIGR01549">
    <property type="entry name" value="HAD-SF-IA-v1"/>
    <property type="match status" value="1"/>
</dbReference>
<keyword evidence="2" id="KW-1185">Reference proteome</keyword>
<sequence>MKKLLIFDMDGLMFESGKMAFRGYLESARKYDYQMTHDVYYYLTGRTCEEIYDEMKNLYGSENDTRTWREEMLRSKQEILEKEQKIGKKPGLLELLQYCRENEIQTAMASSNDLMMIRQYLQMEQMEGMIPFIVSGEEVRRGKPDPEIFQKACRKAGAEPEEVLVLEDSMVGILAANRAGYQSVWIEDDITELPEYDGKIKLKKSLDRKNMKWGRPDFVCKSLKEVVNLLKEL</sequence>
<evidence type="ECO:0000313" key="2">
    <source>
        <dbReference type="Proteomes" id="UP000613208"/>
    </source>
</evidence>
<reference evidence="1" key="1">
    <citation type="submission" date="2020-06" db="EMBL/GenBank/DDBJ databases">
        <title>Characterization of fructooligosaccharide metabolism and fructooligosaccharide-degrading enzymes in human commensal butyrate producers.</title>
        <authorList>
            <person name="Tanno H."/>
            <person name="Fujii T."/>
            <person name="Hirano K."/>
            <person name="Maeno S."/>
            <person name="Tonozuka T."/>
            <person name="Sakamoto M."/>
            <person name="Ohkuma M."/>
            <person name="Tochio T."/>
            <person name="Endo A."/>
        </authorList>
    </citation>
    <scope>NUCLEOTIDE SEQUENCE</scope>
    <source>
        <strain evidence="1">JCM 17466</strain>
    </source>
</reference>
<accession>A0A916Q7N3</accession>
<protein>
    <submittedName>
        <fullName evidence="1">Haloacid dehalogenase</fullName>
    </submittedName>
</protein>
<dbReference type="PANTHER" id="PTHR18901:SF38">
    <property type="entry name" value="PSEUDOURIDINE-5'-PHOSPHATASE"/>
    <property type="match status" value="1"/>
</dbReference>
<name>A0A916Q7N3_9FIRM</name>
<organism evidence="1 2">
    <name type="scientific">Anaerostipes butyraticus</name>
    <dbReference type="NCBI Taxonomy" id="645466"/>
    <lineage>
        <taxon>Bacteria</taxon>
        <taxon>Bacillati</taxon>
        <taxon>Bacillota</taxon>
        <taxon>Clostridia</taxon>
        <taxon>Lachnospirales</taxon>
        <taxon>Lachnospiraceae</taxon>
        <taxon>Anaerostipes</taxon>
    </lineage>
</organism>
<dbReference type="CDD" id="cd07505">
    <property type="entry name" value="HAD_BPGM-like"/>
    <property type="match status" value="1"/>
</dbReference>
<evidence type="ECO:0000313" key="1">
    <source>
        <dbReference type="EMBL" id="GFO85924.1"/>
    </source>
</evidence>
<dbReference type="Pfam" id="PF13419">
    <property type="entry name" value="HAD_2"/>
    <property type="match status" value="1"/>
</dbReference>
<gene>
    <name evidence="1" type="ORF">ANBU17_22710</name>
</gene>
<dbReference type="EMBL" id="BLYI01000047">
    <property type="protein sequence ID" value="GFO85924.1"/>
    <property type="molecule type" value="Genomic_DNA"/>
</dbReference>
<dbReference type="InterPro" id="IPR036412">
    <property type="entry name" value="HAD-like_sf"/>
</dbReference>
<dbReference type="NCBIfam" id="TIGR01509">
    <property type="entry name" value="HAD-SF-IA-v3"/>
    <property type="match status" value="1"/>
</dbReference>
<dbReference type="InterPro" id="IPR041492">
    <property type="entry name" value="HAD_2"/>
</dbReference>
<dbReference type="SFLD" id="SFLDG01129">
    <property type="entry name" value="C1.5:_HAD__Beta-PGM__Phosphata"/>
    <property type="match status" value="1"/>
</dbReference>